<accession>A0A433QSX6</accession>
<evidence type="ECO:0000313" key="1">
    <source>
        <dbReference type="EMBL" id="RUS32886.1"/>
    </source>
</evidence>
<reference evidence="1 2" key="1">
    <citation type="journal article" date="2018" name="New Phytol.">
        <title>Phylogenomics of Endogonaceae and evolution of mycorrhizas within Mucoromycota.</title>
        <authorList>
            <person name="Chang Y."/>
            <person name="Desiro A."/>
            <person name="Na H."/>
            <person name="Sandor L."/>
            <person name="Lipzen A."/>
            <person name="Clum A."/>
            <person name="Barry K."/>
            <person name="Grigoriev I.V."/>
            <person name="Martin F.M."/>
            <person name="Stajich J.E."/>
            <person name="Smith M.E."/>
            <person name="Bonito G."/>
            <person name="Spatafora J.W."/>
        </authorList>
    </citation>
    <scope>NUCLEOTIDE SEQUENCE [LARGE SCALE GENOMIC DNA]</scope>
    <source>
        <strain evidence="1 2">AD002</strain>
    </source>
</reference>
<keyword evidence="2" id="KW-1185">Reference proteome</keyword>
<dbReference type="EMBL" id="RBNJ01001679">
    <property type="protein sequence ID" value="RUS32886.1"/>
    <property type="molecule type" value="Genomic_DNA"/>
</dbReference>
<comment type="caution">
    <text evidence="1">The sequence shown here is derived from an EMBL/GenBank/DDBJ whole genome shotgun (WGS) entry which is preliminary data.</text>
</comment>
<evidence type="ECO:0000313" key="2">
    <source>
        <dbReference type="Proteomes" id="UP000274822"/>
    </source>
</evidence>
<organism evidence="1 2">
    <name type="scientific">Jimgerdemannia flammicorona</name>
    <dbReference type="NCBI Taxonomy" id="994334"/>
    <lineage>
        <taxon>Eukaryota</taxon>
        <taxon>Fungi</taxon>
        <taxon>Fungi incertae sedis</taxon>
        <taxon>Mucoromycota</taxon>
        <taxon>Mucoromycotina</taxon>
        <taxon>Endogonomycetes</taxon>
        <taxon>Endogonales</taxon>
        <taxon>Endogonaceae</taxon>
        <taxon>Jimgerdemannia</taxon>
    </lineage>
</organism>
<dbReference type="Proteomes" id="UP000274822">
    <property type="component" value="Unassembled WGS sequence"/>
</dbReference>
<dbReference type="AlphaFoldDB" id="A0A433QSX6"/>
<name>A0A433QSX6_9FUNG</name>
<proteinExistence type="predicted"/>
<protein>
    <submittedName>
        <fullName evidence="1">Uncharacterized protein</fullName>
    </submittedName>
</protein>
<sequence>MIPPRDGIEQVPGSVIRVLAGEFSRLLGGECLVALVCLEVPLDVPEPAGVVNELESVGGVTIHVAVAVWGAAVRKEDGHLVDGLGDQGEEIPKHVRVTKVRLGVSLLCVDEV</sequence>
<gene>
    <name evidence="1" type="ORF">BC938DRAFT_473930</name>
</gene>